<evidence type="ECO:0000313" key="3">
    <source>
        <dbReference type="Proteomes" id="UP000266673"/>
    </source>
</evidence>
<dbReference type="AlphaFoldDB" id="A0A397VFA0"/>
<reference evidence="2 3" key="1">
    <citation type="submission" date="2018-06" db="EMBL/GenBank/DDBJ databases">
        <title>Comparative genomics reveals the genomic features of Rhizophagus irregularis, R. cerebriforme, R. diaphanum and Gigaspora rosea, and their symbiotic lifestyle signature.</title>
        <authorList>
            <person name="Morin E."/>
            <person name="San Clemente H."/>
            <person name="Chen E.C.H."/>
            <person name="De La Providencia I."/>
            <person name="Hainaut M."/>
            <person name="Kuo A."/>
            <person name="Kohler A."/>
            <person name="Murat C."/>
            <person name="Tang N."/>
            <person name="Roy S."/>
            <person name="Loubradou J."/>
            <person name="Henrissat B."/>
            <person name="Grigoriev I.V."/>
            <person name="Corradi N."/>
            <person name="Roux C."/>
            <person name="Martin F.M."/>
        </authorList>
    </citation>
    <scope>NUCLEOTIDE SEQUENCE [LARGE SCALE GENOMIC DNA]</scope>
    <source>
        <strain evidence="2 3">DAOM 194757</strain>
    </source>
</reference>
<protein>
    <submittedName>
        <fullName evidence="2">Uncharacterized protein</fullName>
    </submittedName>
</protein>
<keyword evidence="3" id="KW-1185">Reference proteome</keyword>
<feature type="compositionally biased region" description="Basic and acidic residues" evidence="1">
    <location>
        <begin position="241"/>
        <end position="256"/>
    </location>
</feature>
<proteinExistence type="predicted"/>
<feature type="compositionally biased region" description="Polar residues" evidence="1">
    <location>
        <begin position="110"/>
        <end position="125"/>
    </location>
</feature>
<evidence type="ECO:0000313" key="2">
    <source>
        <dbReference type="EMBL" id="RIB20468.1"/>
    </source>
</evidence>
<feature type="region of interest" description="Disordered" evidence="1">
    <location>
        <begin position="241"/>
        <end position="296"/>
    </location>
</feature>
<organism evidence="2 3">
    <name type="scientific">Gigaspora rosea</name>
    <dbReference type="NCBI Taxonomy" id="44941"/>
    <lineage>
        <taxon>Eukaryota</taxon>
        <taxon>Fungi</taxon>
        <taxon>Fungi incertae sedis</taxon>
        <taxon>Mucoromycota</taxon>
        <taxon>Glomeromycotina</taxon>
        <taxon>Glomeromycetes</taxon>
        <taxon>Diversisporales</taxon>
        <taxon>Gigasporaceae</taxon>
        <taxon>Gigaspora</taxon>
    </lineage>
</organism>
<dbReference type="EMBL" id="QKWP01000415">
    <property type="protein sequence ID" value="RIB20468.1"/>
    <property type="molecule type" value="Genomic_DNA"/>
</dbReference>
<name>A0A397VFA0_9GLOM</name>
<accession>A0A397VFA0</accession>
<feature type="compositionally biased region" description="Low complexity" evidence="1">
    <location>
        <begin position="94"/>
        <end position="107"/>
    </location>
</feature>
<comment type="caution">
    <text evidence="2">The sequence shown here is derived from an EMBL/GenBank/DDBJ whole genome shotgun (WGS) entry which is preliminary data.</text>
</comment>
<feature type="compositionally biased region" description="Basic and acidic residues" evidence="1">
    <location>
        <begin position="268"/>
        <end position="284"/>
    </location>
</feature>
<evidence type="ECO:0000256" key="1">
    <source>
        <dbReference type="SAM" id="MobiDB-lite"/>
    </source>
</evidence>
<dbReference type="Proteomes" id="UP000266673">
    <property type="component" value="Unassembled WGS sequence"/>
</dbReference>
<gene>
    <name evidence="2" type="ORF">C2G38_2179207</name>
</gene>
<feature type="compositionally biased region" description="Polar residues" evidence="1">
    <location>
        <begin position="40"/>
        <end position="63"/>
    </location>
</feature>
<feature type="region of interest" description="Disordered" evidence="1">
    <location>
        <begin position="1"/>
        <end position="133"/>
    </location>
</feature>
<feature type="compositionally biased region" description="Acidic residues" evidence="1">
    <location>
        <begin position="66"/>
        <end position="76"/>
    </location>
</feature>
<sequence length="296" mass="33885">MDQNKQSEPGRTDHNKQSEPGRTDQYKQTEERSDMEPTSKNRSSWASKSKNTCSRSTERTNQTEQSEPEQPEEISDVEPTSNNRSSRASKSKNIRTSSKSSSSKAASQPVKFNTTTRATSKSQGHLNAKSGKFGYHREKKIRRDRVVTDFLGIANPAIVHIIRNAIEIYNWTQSKNGLYSKMHNTRNKIPEIVQLKEKKEFSRQLAIVLSEFGTIDYGNCELVDQIESFILSLEENRKIEEREEVSKSEEVKKDTPTNKGKNKVLLKNKKDNERESEPKEKPEEASTSTHNKHKLI</sequence>
<feature type="compositionally biased region" description="Basic and acidic residues" evidence="1">
    <location>
        <begin position="8"/>
        <end position="39"/>
    </location>
</feature>